<gene>
    <name evidence="4" type="primary">rsmC_2</name>
    <name evidence="4" type="ORF">SAMEA4475696_01480</name>
</gene>
<dbReference type="KEGG" id="dco:SAMEA4475696_1480"/>
<evidence type="ECO:0000313" key="5">
    <source>
        <dbReference type="Proteomes" id="UP000242637"/>
    </source>
</evidence>
<dbReference type="AlphaFoldDB" id="A0A239VL35"/>
<evidence type="ECO:0000256" key="2">
    <source>
        <dbReference type="ARBA" id="ARBA00022679"/>
    </source>
</evidence>
<dbReference type="GO" id="GO:0052914">
    <property type="term" value="F:16S rRNA (guanine(1207)-N(2))-methyltransferase activity"/>
    <property type="evidence" value="ECO:0007669"/>
    <property type="project" value="UniProtKB-EC"/>
</dbReference>
<dbReference type="CDD" id="cd02440">
    <property type="entry name" value="AdoMet_MTases"/>
    <property type="match status" value="1"/>
</dbReference>
<organism evidence="4 5">
    <name type="scientific">Dermatophilus congolensis</name>
    <dbReference type="NCBI Taxonomy" id="1863"/>
    <lineage>
        <taxon>Bacteria</taxon>
        <taxon>Bacillati</taxon>
        <taxon>Actinomycetota</taxon>
        <taxon>Actinomycetes</taxon>
        <taxon>Micrococcales</taxon>
        <taxon>Dermatophilaceae</taxon>
        <taxon>Dermatophilus</taxon>
    </lineage>
</organism>
<dbReference type="OrthoDB" id="9764961at2"/>
<dbReference type="EMBL" id="LT906453">
    <property type="protein sequence ID" value="SNV22308.1"/>
    <property type="molecule type" value="Genomic_DNA"/>
</dbReference>
<proteinExistence type="predicted"/>
<evidence type="ECO:0000256" key="1">
    <source>
        <dbReference type="ARBA" id="ARBA00022603"/>
    </source>
</evidence>
<reference evidence="4 5" key="1">
    <citation type="submission" date="2017-06" db="EMBL/GenBank/DDBJ databases">
        <authorList>
            <consortium name="Pathogen Informatics"/>
        </authorList>
    </citation>
    <scope>NUCLEOTIDE SEQUENCE [LARGE SCALE GENOMIC DNA]</scope>
    <source>
        <strain evidence="4 5">NCTC13039</strain>
    </source>
</reference>
<dbReference type="SUPFAM" id="SSF53335">
    <property type="entry name" value="S-adenosyl-L-methionine-dependent methyltransferases"/>
    <property type="match status" value="1"/>
</dbReference>
<dbReference type="Proteomes" id="UP000242637">
    <property type="component" value="Chromosome 1"/>
</dbReference>
<dbReference type="PANTHER" id="PTHR47816:SF4">
    <property type="entry name" value="RIBOSOMAL RNA SMALL SUBUNIT METHYLTRANSFERASE C"/>
    <property type="match status" value="1"/>
</dbReference>
<dbReference type="Pfam" id="PF05175">
    <property type="entry name" value="MTS"/>
    <property type="match status" value="1"/>
</dbReference>
<dbReference type="Gene3D" id="3.40.50.150">
    <property type="entry name" value="Vaccinia Virus protein VP39"/>
    <property type="match status" value="1"/>
</dbReference>
<accession>A0A239VL35</accession>
<dbReference type="RefSeq" id="WP_028327690.1">
    <property type="nucleotide sequence ID" value="NZ_LT906453.1"/>
</dbReference>
<evidence type="ECO:0000259" key="3">
    <source>
        <dbReference type="Pfam" id="PF05175"/>
    </source>
</evidence>
<evidence type="ECO:0000313" key="4">
    <source>
        <dbReference type="EMBL" id="SNV22308.1"/>
    </source>
</evidence>
<name>A0A239VL35_9MICO</name>
<dbReference type="EC" id="2.1.1.172" evidence="4"/>
<dbReference type="InterPro" id="IPR046977">
    <property type="entry name" value="RsmC/RlmG"/>
</dbReference>
<dbReference type="GeneID" id="63459692"/>
<dbReference type="PANTHER" id="PTHR47816">
    <property type="entry name" value="RIBOSOMAL RNA SMALL SUBUNIT METHYLTRANSFERASE C"/>
    <property type="match status" value="1"/>
</dbReference>
<feature type="domain" description="Methyltransferase small" evidence="3">
    <location>
        <begin position="31"/>
        <end position="199"/>
    </location>
</feature>
<dbReference type="InterPro" id="IPR007848">
    <property type="entry name" value="Small_mtfrase_dom"/>
</dbReference>
<keyword evidence="5" id="KW-1185">Reference proteome</keyword>
<dbReference type="InterPro" id="IPR029063">
    <property type="entry name" value="SAM-dependent_MTases_sf"/>
</dbReference>
<protein>
    <submittedName>
        <fullName evidence="4">Ribosomal RNA small subunit methyltransferase C</fullName>
        <ecNumber evidence="4">2.1.1.172</ecNumber>
    </submittedName>
</protein>
<sequence length="212" mass="22823">MPSPTSHYFDTDPTGPARTRTLRVNLAGRDVEIASADGVFSGDRLDPGTSVLLREVPHPPTSGTFLDIGCGWGPIACTLGMLSPEADVIAVDVNRRSRELTATNAATLGCTRVQALAPEEVPEETRFDLIWSNPPIRIGKPALHALLLTWLPRLSPSADAYLVVSKNLGADSLQTWLTATLPDAFTVRRAATAKGFRILHVHRDSETETACS</sequence>
<keyword evidence="1 4" id="KW-0489">Methyltransferase</keyword>
<keyword evidence="2 4" id="KW-0808">Transferase</keyword>
<dbReference type="STRING" id="1121387.GCA_000429885_02146"/>